<evidence type="ECO:0000256" key="6">
    <source>
        <dbReference type="SAM" id="Phobius"/>
    </source>
</evidence>
<dbReference type="GO" id="GO:0016020">
    <property type="term" value="C:membrane"/>
    <property type="evidence" value="ECO:0007669"/>
    <property type="project" value="UniProtKB-SubCell"/>
</dbReference>
<keyword evidence="4 6" id="KW-1133">Transmembrane helix</keyword>
<dbReference type="Pfam" id="PF09680">
    <property type="entry name" value="YjcZ_2"/>
    <property type="match status" value="1"/>
</dbReference>
<keyword evidence="5 6" id="KW-0472">Membrane</keyword>
<evidence type="ECO:0000313" key="8">
    <source>
        <dbReference type="Proteomes" id="UP000295689"/>
    </source>
</evidence>
<dbReference type="Proteomes" id="UP000295689">
    <property type="component" value="Unassembled WGS sequence"/>
</dbReference>
<evidence type="ECO:0000256" key="2">
    <source>
        <dbReference type="ARBA" id="ARBA00010221"/>
    </source>
</evidence>
<keyword evidence="8" id="KW-1185">Reference proteome</keyword>
<comment type="similarity">
    <text evidence="2">Belongs to the SscA family.</text>
</comment>
<dbReference type="NCBIfam" id="TIGR01732">
    <property type="entry name" value="tiny_TM_bacill"/>
    <property type="match status" value="1"/>
</dbReference>
<feature type="transmembrane region" description="Helical" evidence="6">
    <location>
        <begin position="47"/>
        <end position="66"/>
    </location>
</feature>
<dbReference type="AlphaFoldDB" id="A0A4R2BA68"/>
<organism evidence="7 8">
    <name type="scientific">Mesobacillus foraminis</name>
    <dbReference type="NCBI Taxonomy" id="279826"/>
    <lineage>
        <taxon>Bacteria</taxon>
        <taxon>Bacillati</taxon>
        <taxon>Bacillota</taxon>
        <taxon>Bacilli</taxon>
        <taxon>Bacillales</taxon>
        <taxon>Bacillaceae</taxon>
        <taxon>Mesobacillus</taxon>
    </lineage>
</organism>
<dbReference type="EMBL" id="SLVV01000009">
    <property type="protein sequence ID" value="TCN23153.1"/>
    <property type="molecule type" value="Genomic_DNA"/>
</dbReference>
<evidence type="ECO:0000256" key="5">
    <source>
        <dbReference type="ARBA" id="ARBA00023136"/>
    </source>
</evidence>
<proteinExistence type="inferred from homology"/>
<comment type="caution">
    <text evidence="7">The sequence shown here is derived from an EMBL/GenBank/DDBJ whole genome shotgun (WGS) entry which is preliminary data.</text>
</comment>
<evidence type="ECO:0000313" key="7">
    <source>
        <dbReference type="EMBL" id="TCN23153.1"/>
    </source>
</evidence>
<accession>A0A4R2BA68</accession>
<gene>
    <name evidence="7" type="ORF">EV146_109313</name>
</gene>
<evidence type="ECO:0000256" key="4">
    <source>
        <dbReference type="ARBA" id="ARBA00022989"/>
    </source>
</evidence>
<keyword evidence="3 6" id="KW-0812">Transmembrane</keyword>
<comment type="subcellular location">
    <subcellularLocation>
        <location evidence="1">Membrane</location>
        <topology evidence="1">Single-pass membrane protein</topology>
    </subcellularLocation>
</comment>
<protein>
    <submittedName>
        <fullName evidence="7">Uncharacterized protein (TIGR01732 family)</fullName>
    </submittedName>
</protein>
<sequence length="68" mass="7260">MYNYDNMAAPMSSPNMPAPMTAPMADYNMCGYPYAGVAGAGFGCHNTFVLVVVLFILLIIIGCSCGNW</sequence>
<name>A0A4R2BA68_9BACI</name>
<evidence type="ECO:0000256" key="1">
    <source>
        <dbReference type="ARBA" id="ARBA00004167"/>
    </source>
</evidence>
<reference evidence="7 8" key="1">
    <citation type="journal article" date="2015" name="Stand. Genomic Sci.">
        <title>Genomic Encyclopedia of Bacterial and Archaeal Type Strains, Phase III: the genomes of soil and plant-associated and newly described type strains.</title>
        <authorList>
            <person name="Whitman W.B."/>
            <person name="Woyke T."/>
            <person name="Klenk H.P."/>
            <person name="Zhou Y."/>
            <person name="Lilburn T.G."/>
            <person name="Beck B.J."/>
            <person name="De Vos P."/>
            <person name="Vandamme P."/>
            <person name="Eisen J.A."/>
            <person name="Garrity G."/>
            <person name="Hugenholtz P."/>
            <person name="Kyrpides N.C."/>
        </authorList>
    </citation>
    <scope>NUCLEOTIDE SEQUENCE [LARGE SCALE GENOMIC DNA]</scope>
    <source>
        <strain evidence="7 8">CV53</strain>
    </source>
</reference>
<dbReference type="InterPro" id="IPR010070">
    <property type="entry name" value="YjcZ-like"/>
</dbReference>
<evidence type="ECO:0000256" key="3">
    <source>
        <dbReference type="ARBA" id="ARBA00022692"/>
    </source>
</evidence>